<dbReference type="CDD" id="cd22646">
    <property type="entry name" value="MCM22_CTD"/>
    <property type="match status" value="1"/>
</dbReference>
<keyword evidence="2" id="KW-1185">Reference proteome</keyword>
<dbReference type="EMBL" id="HE580276">
    <property type="protein sequence ID" value="CCD27185.1"/>
    <property type="molecule type" value="Genomic_DNA"/>
</dbReference>
<dbReference type="Proteomes" id="UP000000689">
    <property type="component" value="Chromosome 10"/>
</dbReference>
<proteinExistence type="predicted"/>
<reference evidence="1 2" key="1">
    <citation type="journal article" date="2011" name="Proc. Natl. Acad. Sci. U.S.A.">
        <title>Evolutionary erosion of yeast sex chromosomes by mating-type switching accidents.</title>
        <authorList>
            <person name="Gordon J.L."/>
            <person name="Armisen D."/>
            <person name="Proux-Wera E."/>
            <person name="Oheigeartaigh S.S."/>
            <person name="Byrne K.P."/>
            <person name="Wolfe K.H."/>
        </authorList>
    </citation>
    <scope>NUCLEOTIDE SEQUENCE [LARGE SCALE GENOMIC DNA]</scope>
    <source>
        <strain evidence="2">ATCC 10597 / BCRC 20456 / CBS 421 / NBRC 0211 / NRRL Y-12639</strain>
    </source>
</reference>
<evidence type="ECO:0000313" key="2">
    <source>
        <dbReference type="Proteomes" id="UP000000689"/>
    </source>
</evidence>
<evidence type="ECO:0000313" key="1">
    <source>
        <dbReference type="EMBL" id="CCD27185.1"/>
    </source>
</evidence>
<gene>
    <name evidence="1" type="primary">NDAI0J02930</name>
    <name evidence="1" type="ordered locus">NDAI_0J02930</name>
</gene>
<dbReference type="OrthoDB" id="4035795at2759"/>
<name>G0WHA7_NAUDC</name>
<dbReference type="KEGG" id="ndi:NDAI_0J02930"/>
<dbReference type="HOGENOM" id="CLU_105159_0_0_1"/>
<sequence>MKEELVSTKSEWYDLYGKTLRTNIENKKYFLKKARDAISELKAAAATAEQDGAELSKTKKNKEEVWNRFLSKSMLFPERSDPIGLSLASLSQSMRMESSKDAINVMKGNTQNLDSMLIYQKQLNDNIETLIKSLDNNANGDDDDQGQVRHSQVQTHAMDWDTSTAMKNKELWESLNKFVTEALFSNDPYANVLTKDIVSQVLKKLINYDPTLTLEDFKEDKQGNGALMRLYRLLLKSNLIICEGDSNISPRDRRVQLIDFIDSDLS</sequence>
<dbReference type="AlphaFoldDB" id="G0WHA7"/>
<dbReference type="RefSeq" id="XP_003672428.1">
    <property type="nucleotide sequence ID" value="XM_003672380.1"/>
</dbReference>
<protein>
    <submittedName>
        <fullName evidence="1">Uncharacterized protein</fullName>
    </submittedName>
</protein>
<dbReference type="eggNOG" id="ENOG502S4RM">
    <property type="taxonomic scope" value="Eukaryota"/>
</dbReference>
<dbReference type="OMA" id="MFFPERS"/>
<dbReference type="GeneID" id="11494600"/>
<dbReference type="STRING" id="1071378.G0WHA7"/>
<organism evidence="1 2">
    <name type="scientific">Naumovozyma dairenensis (strain ATCC 10597 / BCRC 20456 / CBS 421 / NBRC 0211 / NRRL Y-12639)</name>
    <name type="common">Saccharomyces dairenensis</name>
    <dbReference type="NCBI Taxonomy" id="1071378"/>
    <lineage>
        <taxon>Eukaryota</taxon>
        <taxon>Fungi</taxon>
        <taxon>Dikarya</taxon>
        <taxon>Ascomycota</taxon>
        <taxon>Saccharomycotina</taxon>
        <taxon>Saccharomycetes</taxon>
        <taxon>Saccharomycetales</taxon>
        <taxon>Saccharomycetaceae</taxon>
        <taxon>Naumovozyma</taxon>
    </lineage>
</organism>
<accession>G0WHA7</accession>